<dbReference type="Proteomes" id="UP001279734">
    <property type="component" value="Unassembled WGS sequence"/>
</dbReference>
<accession>A0AAD3SMX6</accession>
<sequence length="66" mass="7385">MDFHSNGSGNLSNVLLNSSPLVKMSMWRLLAYHSLQDHIMIMPHHFPSTLSDIALQDGNCRSFAVT</sequence>
<evidence type="ECO:0000313" key="1">
    <source>
        <dbReference type="EMBL" id="GMH14092.1"/>
    </source>
</evidence>
<proteinExistence type="predicted"/>
<dbReference type="AlphaFoldDB" id="A0AAD3SMX6"/>
<organism evidence="1 2">
    <name type="scientific">Nepenthes gracilis</name>
    <name type="common">Slender pitcher plant</name>
    <dbReference type="NCBI Taxonomy" id="150966"/>
    <lineage>
        <taxon>Eukaryota</taxon>
        <taxon>Viridiplantae</taxon>
        <taxon>Streptophyta</taxon>
        <taxon>Embryophyta</taxon>
        <taxon>Tracheophyta</taxon>
        <taxon>Spermatophyta</taxon>
        <taxon>Magnoliopsida</taxon>
        <taxon>eudicotyledons</taxon>
        <taxon>Gunneridae</taxon>
        <taxon>Pentapetalae</taxon>
        <taxon>Caryophyllales</taxon>
        <taxon>Nepenthaceae</taxon>
        <taxon>Nepenthes</taxon>
    </lineage>
</organism>
<protein>
    <submittedName>
        <fullName evidence="1">Uncharacterized protein</fullName>
    </submittedName>
</protein>
<name>A0AAD3SMX6_NEPGR</name>
<reference evidence="1" key="1">
    <citation type="submission" date="2023-05" db="EMBL/GenBank/DDBJ databases">
        <title>Nepenthes gracilis genome sequencing.</title>
        <authorList>
            <person name="Fukushima K."/>
        </authorList>
    </citation>
    <scope>NUCLEOTIDE SEQUENCE</scope>
    <source>
        <strain evidence="1">SING2019-196</strain>
    </source>
</reference>
<comment type="caution">
    <text evidence="1">The sequence shown here is derived from an EMBL/GenBank/DDBJ whole genome shotgun (WGS) entry which is preliminary data.</text>
</comment>
<evidence type="ECO:0000313" key="2">
    <source>
        <dbReference type="Proteomes" id="UP001279734"/>
    </source>
</evidence>
<keyword evidence="2" id="KW-1185">Reference proteome</keyword>
<gene>
    <name evidence="1" type="ORF">Nepgr_015933</name>
</gene>
<dbReference type="EMBL" id="BSYO01000013">
    <property type="protein sequence ID" value="GMH14092.1"/>
    <property type="molecule type" value="Genomic_DNA"/>
</dbReference>